<keyword evidence="2" id="KW-1185">Reference proteome</keyword>
<protein>
    <submittedName>
        <fullName evidence="1">Tail terminator</fullName>
    </submittedName>
</protein>
<evidence type="ECO:0000313" key="2">
    <source>
        <dbReference type="Proteomes" id="UP000244331"/>
    </source>
</evidence>
<accession>A0A2R3ZZH9</accession>
<dbReference type="GeneID" id="62648717"/>
<organism evidence="1 2">
    <name type="scientific">Microbacterium phage BonaeVitae</name>
    <dbReference type="NCBI Taxonomy" id="2126925"/>
    <lineage>
        <taxon>Viruses</taxon>
        <taxon>Duplodnaviria</taxon>
        <taxon>Heunggongvirae</taxon>
        <taxon>Uroviricota</taxon>
        <taxon>Caudoviricetes</taxon>
        <taxon>Orlajensenviridae</taxon>
        <taxon>Pelczarvirinae</taxon>
        <taxon>Bonaevitaevirus</taxon>
        <taxon>Bonaevitaevirus bonaevitae</taxon>
    </lineage>
</organism>
<dbReference type="Proteomes" id="UP000244331">
    <property type="component" value="Segment"/>
</dbReference>
<evidence type="ECO:0000313" key="1">
    <source>
        <dbReference type="EMBL" id="AVR56157.1"/>
    </source>
</evidence>
<gene>
    <name evidence="1" type="primary">7</name>
    <name evidence="1" type="ORF">SEA_BONAEVITAE_7</name>
</gene>
<name>A0A2R3ZZH9_9CAUD</name>
<proteinExistence type="predicted"/>
<reference evidence="1 2" key="1">
    <citation type="submission" date="2018-03" db="EMBL/GenBank/DDBJ databases">
        <authorList>
            <person name="Stanton A.-C.J."/>
            <person name="Heskett L."/>
            <person name="Lambert A."/>
            <person name="Linder D."/>
            <person name="Novinski D."/>
            <person name="Bricker J."/>
            <person name="Garlena R.A."/>
            <person name="Russell D.A."/>
            <person name="Pope W.H."/>
            <person name="Jacobs-Sera D."/>
            <person name="Hatfull G.F."/>
        </authorList>
    </citation>
    <scope>NUCLEOTIDE SEQUENCE [LARGE SCALE GENOMIC DNA]</scope>
</reference>
<dbReference type="RefSeq" id="YP_009996793.1">
    <property type="nucleotide sequence ID" value="NC_052940.1"/>
</dbReference>
<sequence>MTADNELVELRGELADVIAGPMPADLTVYDHVPARVQLPAAFVMAGQPYLEAGQSFGSSIVRYGVVLLTQPSLNADETDQLDRQLMRIQRRLLAAGYVVERIDRPEIQDLNGAEVLATALNVALDAAFD</sequence>
<dbReference type="EMBL" id="MH045556">
    <property type="protein sequence ID" value="AVR56157.1"/>
    <property type="molecule type" value="Genomic_DNA"/>
</dbReference>
<dbReference type="KEGG" id="vg:62648717"/>